<gene>
    <name evidence="6" type="ORF">BGZ96_004408</name>
</gene>
<dbReference type="EMBL" id="JAAAIM010000206">
    <property type="protein sequence ID" value="KAG0292228.1"/>
    <property type="molecule type" value="Genomic_DNA"/>
</dbReference>
<dbReference type="PANTHER" id="PTHR15139:SF0">
    <property type="entry name" value="TUBULIN-SPECIFIC CHAPERONE C"/>
    <property type="match status" value="1"/>
</dbReference>
<dbReference type="PANTHER" id="PTHR15139">
    <property type="entry name" value="TUBULIN FOLDING COFACTOR C"/>
    <property type="match status" value="1"/>
</dbReference>
<comment type="similarity">
    <text evidence="1">Belongs to the TBCC family.</text>
</comment>
<feature type="domain" description="C-CAP/cofactor C-like" evidence="5">
    <location>
        <begin position="93"/>
        <end position="261"/>
    </location>
</feature>
<sequence>MSEASKDFRATFDPEKQSIEEALAGLDKVPKDDLQANIDSIVQRINALEKTAIKSMSERLAQLRVKLVPKAKFSFKSRKTAGATPSPTSTPKPAASPKPTVSTPTIDQTQFLKFEDRSGEHLFIGSLSVSDAGSAAAKDVALTNLTNCTINLVHNIPLSAIHVKNLKHCTLVFPPVSGSILLHDCEGCTLIGACHQSRMHTSTNMNIYIHVTSEPIIEDCTDMRFAPYGQILPTEDLDRLFEIAQLNRAVNLYDKVKDFNWLRQQQSPNWRLLEESELQPEVVAQVLSRDRSVAK</sequence>
<evidence type="ECO:0000256" key="2">
    <source>
        <dbReference type="ARBA" id="ARBA00023186"/>
    </source>
</evidence>
<dbReference type="Proteomes" id="UP001194696">
    <property type="component" value="Unassembled WGS sequence"/>
</dbReference>
<proteinExistence type="inferred from homology"/>
<dbReference type="InterPro" id="IPR006599">
    <property type="entry name" value="CARP_motif"/>
</dbReference>
<feature type="region of interest" description="Disordered" evidence="4">
    <location>
        <begin position="76"/>
        <end position="104"/>
    </location>
</feature>
<evidence type="ECO:0000313" key="7">
    <source>
        <dbReference type="Proteomes" id="UP001194696"/>
    </source>
</evidence>
<keyword evidence="2" id="KW-0143">Chaperone</keyword>
<evidence type="ECO:0000259" key="5">
    <source>
        <dbReference type="PROSITE" id="PS51329"/>
    </source>
</evidence>
<accession>A0ABQ7K6L6</accession>
<dbReference type="InterPro" id="IPR017901">
    <property type="entry name" value="C-CAP_CF_C-like"/>
</dbReference>
<evidence type="ECO:0000313" key="6">
    <source>
        <dbReference type="EMBL" id="KAG0292228.1"/>
    </source>
</evidence>
<dbReference type="PROSITE" id="PS51329">
    <property type="entry name" value="C_CAP_COFACTOR_C"/>
    <property type="match status" value="1"/>
</dbReference>
<name>A0ABQ7K6L6_9FUNG</name>
<organism evidence="6 7">
    <name type="scientific">Linnemannia gamsii</name>
    <dbReference type="NCBI Taxonomy" id="64522"/>
    <lineage>
        <taxon>Eukaryota</taxon>
        <taxon>Fungi</taxon>
        <taxon>Fungi incertae sedis</taxon>
        <taxon>Mucoromycota</taxon>
        <taxon>Mortierellomycotina</taxon>
        <taxon>Mortierellomycetes</taxon>
        <taxon>Mortierellales</taxon>
        <taxon>Mortierellaceae</taxon>
        <taxon>Linnemannia</taxon>
    </lineage>
</organism>
<reference evidence="6 7" key="1">
    <citation type="journal article" date="2020" name="Fungal Divers.">
        <title>Resolving the Mortierellaceae phylogeny through synthesis of multi-gene phylogenetics and phylogenomics.</title>
        <authorList>
            <person name="Vandepol N."/>
            <person name="Liber J."/>
            <person name="Desiro A."/>
            <person name="Na H."/>
            <person name="Kennedy M."/>
            <person name="Barry K."/>
            <person name="Grigoriev I.V."/>
            <person name="Miller A.N."/>
            <person name="O'Donnell K."/>
            <person name="Stajich J.E."/>
            <person name="Bonito G."/>
        </authorList>
    </citation>
    <scope>NUCLEOTIDE SEQUENCE [LARGE SCALE GENOMIC DNA]</scope>
    <source>
        <strain evidence="6 7">AD045</strain>
    </source>
</reference>
<keyword evidence="7" id="KW-1185">Reference proteome</keyword>
<evidence type="ECO:0000256" key="3">
    <source>
        <dbReference type="ARBA" id="ARBA00026055"/>
    </source>
</evidence>
<comment type="subunit">
    <text evidence="3">Supercomplex made of cofactors A to E. Cofactors A and D function by capturing and stabilizing tubulin in a quasi-native conformation. Cofactor E binds to the cofactor D-tubulin complex; interaction with cofactor C then causes the release of tubulin polypeptides that are committed to the native state.</text>
</comment>
<dbReference type="Gene3D" id="2.160.20.70">
    <property type="match status" value="1"/>
</dbReference>
<dbReference type="InterPro" id="IPR012945">
    <property type="entry name" value="Tubulin-bd_cofactor_C_dom"/>
</dbReference>
<dbReference type="InterPro" id="IPR016098">
    <property type="entry name" value="CAP/MinC_C"/>
</dbReference>
<evidence type="ECO:0000256" key="1">
    <source>
        <dbReference type="ARBA" id="ARBA00008848"/>
    </source>
</evidence>
<dbReference type="InterPro" id="IPR031925">
    <property type="entry name" value="TBCC_N"/>
</dbReference>
<dbReference type="Pfam" id="PF16752">
    <property type="entry name" value="TBCC_N"/>
    <property type="match status" value="1"/>
</dbReference>
<evidence type="ECO:0000256" key="4">
    <source>
        <dbReference type="SAM" id="MobiDB-lite"/>
    </source>
</evidence>
<protein>
    <recommendedName>
        <fullName evidence="5">C-CAP/cofactor C-like domain-containing protein</fullName>
    </recommendedName>
</protein>
<dbReference type="InterPro" id="IPR027684">
    <property type="entry name" value="TBCC"/>
</dbReference>
<dbReference type="SMART" id="SM00673">
    <property type="entry name" value="CARP"/>
    <property type="match status" value="2"/>
</dbReference>
<comment type="caution">
    <text evidence="6">The sequence shown here is derived from an EMBL/GenBank/DDBJ whole genome shotgun (WGS) entry which is preliminary data.</text>
</comment>
<dbReference type="Pfam" id="PF07986">
    <property type="entry name" value="TBCC"/>
    <property type="match status" value="1"/>
</dbReference>